<dbReference type="Proteomes" id="UP001595887">
    <property type="component" value="Unassembled WGS sequence"/>
</dbReference>
<feature type="domain" description="TonB C-terminal" evidence="6">
    <location>
        <begin position="189"/>
        <end position="282"/>
    </location>
</feature>
<keyword evidence="5" id="KW-0732">Signal</keyword>
<evidence type="ECO:0000259" key="6">
    <source>
        <dbReference type="PROSITE" id="PS52015"/>
    </source>
</evidence>
<evidence type="ECO:0000256" key="1">
    <source>
        <dbReference type="ARBA" id="ARBA00004167"/>
    </source>
</evidence>
<organism evidence="7 8">
    <name type="scientific">Sphingorhabdus arenilitoris</name>
    <dbReference type="NCBI Taxonomy" id="1490041"/>
    <lineage>
        <taxon>Bacteria</taxon>
        <taxon>Pseudomonadati</taxon>
        <taxon>Pseudomonadota</taxon>
        <taxon>Alphaproteobacteria</taxon>
        <taxon>Sphingomonadales</taxon>
        <taxon>Sphingomonadaceae</taxon>
        <taxon>Sphingorhabdus</taxon>
    </lineage>
</organism>
<protein>
    <submittedName>
        <fullName evidence="7">Energy transducer TonB</fullName>
    </submittedName>
</protein>
<keyword evidence="2" id="KW-0812">Transmembrane</keyword>
<evidence type="ECO:0000313" key="7">
    <source>
        <dbReference type="EMBL" id="MFC4293277.1"/>
    </source>
</evidence>
<evidence type="ECO:0000256" key="3">
    <source>
        <dbReference type="ARBA" id="ARBA00022989"/>
    </source>
</evidence>
<dbReference type="NCBIfam" id="TIGR01352">
    <property type="entry name" value="tonB_Cterm"/>
    <property type="match status" value="1"/>
</dbReference>
<keyword evidence="8" id="KW-1185">Reference proteome</keyword>
<sequence>MKISPLILAAALLAIPLSPAAARDWGNVSGWYVSSGENSCGLYSSEFAGPGTEVVILKRLDGNIYLQANNLSWALGNGWEASTRIEIDGQSYGGVMNVAPLSAYPGRGMIIVFSSDLEADLRRGKRLSITVNGLTLADISLGGSSAALAVAQSCLDELRSGGSGSTASASTAAASAGFETISAAAVTEAKPKGSPGSWIEMRDYPSSALRDRREGTTSFRLTIGSDGRVDNCEITSSSGHADLDAATCTAMTRRARFTPARGANGLETTGSYDSRVVWKVPG</sequence>
<evidence type="ECO:0000256" key="4">
    <source>
        <dbReference type="ARBA" id="ARBA00023136"/>
    </source>
</evidence>
<evidence type="ECO:0000256" key="2">
    <source>
        <dbReference type="ARBA" id="ARBA00022692"/>
    </source>
</evidence>
<gene>
    <name evidence="7" type="ORF">ACFOWX_12705</name>
</gene>
<evidence type="ECO:0000313" key="8">
    <source>
        <dbReference type="Proteomes" id="UP001595887"/>
    </source>
</evidence>
<keyword evidence="3" id="KW-1133">Transmembrane helix</keyword>
<accession>A0ABV8RIS9</accession>
<keyword evidence="4" id="KW-0472">Membrane</keyword>
<dbReference type="SUPFAM" id="SSF74653">
    <property type="entry name" value="TolA/TonB C-terminal domain"/>
    <property type="match status" value="1"/>
</dbReference>
<comment type="subcellular location">
    <subcellularLocation>
        <location evidence="1">Membrane</location>
        <topology evidence="1">Single-pass membrane protein</topology>
    </subcellularLocation>
</comment>
<reference evidence="8" key="1">
    <citation type="journal article" date="2019" name="Int. J. Syst. Evol. Microbiol.">
        <title>The Global Catalogue of Microorganisms (GCM) 10K type strain sequencing project: providing services to taxonomists for standard genome sequencing and annotation.</title>
        <authorList>
            <consortium name="The Broad Institute Genomics Platform"/>
            <consortium name="The Broad Institute Genome Sequencing Center for Infectious Disease"/>
            <person name="Wu L."/>
            <person name="Ma J."/>
        </authorList>
    </citation>
    <scope>NUCLEOTIDE SEQUENCE [LARGE SCALE GENOMIC DNA]</scope>
    <source>
        <strain evidence="8">CECT 8531</strain>
    </source>
</reference>
<comment type="caution">
    <text evidence="7">The sequence shown here is derived from an EMBL/GenBank/DDBJ whole genome shotgun (WGS) entry which is preliminary data.</text>
</comment>
<evidence type="ECO:0000256" key="5">
    <source>
        <dbReference type="SAM" id="SignalP"/>
    </source>
</evidence>
<dbReference type="RefSeq" id="WP_381424684.1">
    <property type="nucleotide sequence ID" value="NZ_JBHSDH010000013.1"/>
</dbReference>
<dbReference type="InterPro" id="IPR037682">
    <property type="entry name" value="TonB_C"/>
</dbReference>
<dbReference type="PROSITE" id="PS52015">
    <property type="entry name" value="TONB_CTD"/>
    <property type="match status" value="1"/>
</dbReference>
<feature type="chain" id="PRO_5047381665" evidence="5">
    <location>
        <begin position="22"/>
        <end position="282"/>
    </location>
</feature>
<dbReference type="Gene3D" id="3.30.1150.10">
    <property type="match status" value="1"/>
</dbReference>
<name>A0ABV8RIS9_9SPHN</name>
<dbReference type="Pfam" id="PF03544">
    <property type="entry name" value="TonB_C"/>
    <property type="match status" value="1"/>
</dbReference>
<feature type="signal peptide" evidence="5">
    <location>
        <begin position="1"/>
        <end position="21"/>
    </location>
</feature>
<proteinExistence type="predicted"/>
<dbReference type="EMBL" id="JBHSDH010000013">
    <property type="protein sequence ID" value="MFC4293277.1"/>
    <property type="molecule type" value="Genomic_DNA"/>
</dbReference>
<dbReference type="InterPro" id="IPR006260">
    <property type="entry name" value="TonB/TolA_C"/>
</dbReference>